<feature type="transmembrane region" description="Helical" evidence="6">
    <location>
        <begin position="208"/>
        <end position="229"/>
    </location>
</feature>
<dbReference type="CDD" id="cd06581">
    <property type="entry name" value="TM_PBP1_LivM_like"/>
    <property type="match status" value="1"/>
</dbReference>
<keyword evidence="3 6" id="KW-0812">Transmembrane</keyword>
<feature type="transmembrane region" description="Helical" evidence="6">
    <location>
        <begin position="291"/>
        <end position="311"/>
    </location>
</feature>
<feature type="transmembrane region" description="Helical" evidence="6">
    <location>
        <begin position="35"/>
        <end position="55"/>
    </location>
</feature>
<feature type="transmembrane region" description="Helical" evidence="6">
    <location>
        <begin position="62"/>
        <end position="82"/>
    </location>
</feature>
<dbReference type="RefSeq" id="WP_171683243.1">
    <property type="nucleotide sequence ID" value="NZ_WHNZ01000017.1"/>
</dbReference>
<dbReference type="InterPro" id="IPR043428">
    <property type="entry name" value="LivM-like"/>
</dbReference>
<gene>
    <name evidence="7" type="ORF">GC097_10260</name>
</gene>
<keyword evidence="4 6" id="KW-1133">Transmembrane helix</keyword>
<sequence length="335" mass="37080">MLTLLNKRFSGSLSVYGLLSLLLALYPLINDSRSAMILVTKIFIFGIFAISYDLLLGYTGIVSFGHAMFFGIGAYAVGIMMHNYGSSIGVLLLAVLVGLLVAGVVSYLVGMLSLRLKSHYYAMLTLAFAGLFQVAAEKWRTLTKGGEGFTFSIPDLLMDRRTFYWISLAVLIIVFLLLRRFTVSPLGRVLQAIRENEQRTRSLGFNLVHYKVIASVVAGMVAALAGSMYAVTLRFVNTSVFATDITLDALLMTIIGGVGTLYGGLIGSAIIELAHNGLSNLAKTYAIFDRWIIFFGLLYILIVMVFPQGIAGTVKMWWTKWRTPVLERRVEKKWH</sequence>
<feature type="transmembrane region" description="Helical" evidence="6">
    <location>
        <begin position="162"/>
        <end position="178"/>
    </location>
</feature>
<protein>
    <submittedName>
        <fullName evidence="7">Branched-chain amino acid ABC transporter permease</fullName>
    </submittedName>
</protein>
<evidence type="ECO:0000256" key="1">
    <source>
        <dbReference type="ARBA" id="ARBA00004651"/>
    </source>
</evidence>
<dbReference type="PANTHER" id="PTHR30482">
    <property type="entry name" value="HIGH-AFFINITY BRANCHED-CHAIN AMINO ACID TRANSPORT SYSTEM PERMEASE"/>
    <property type="match status" value="1"/>
</dbReference>
<accession>A0ABX1ZLH3</accession>
<feature type="transmembrane region" description="Helical" evidence="6">
    <location>
        <begin position="88"/>
        <end position="108"/>
    </location>
</feature>
<keyword evidence="2" id="KW-1003">Cell membrane</keyword>
<feature type="transmembrane region" description="Helical" evidence="6">
    <location>
        <begin position="249"/>
        <end position="271"/>
    </location>
</feature>
<dbReference type="EMBL" id="WHNZ01000017">
    <property type="protein sequence ID" value="NOV00398.1"/>
    <property type="molecule type" value="Genomic_DNA"/>
</dbReference>
<keyword evidence="5 6" id="KW-0472">Membrane</keyword>
<evidence type="ECO:0000256" key="4">
    <source>
        <dbReference type="ARBA" id="ARBA00022989"/>
    </source>
</evidence>
<dbReference type="InterPro" id="IPR001851">
    <property type="entry name" value="ABC_transp_permease"/>
</dbReference>
<reference evidence="7 8" key="1">
    <citation type="submission" date="2019-10" db="EMBL/GenBank/DDBJ databases">
        <title>Description of Paenibacillus pedi sp. nov.</title>
        <authorList>
            <person name="Carlier A."/>
            <person name="Qi S."/>
        </authorList>
    </citation>
    <scope>NUCLEOTIDE SEQUENCE [LARGE SCALE GENOMIC DNA]</scope>
    <source>
        <strain evidence="7 8">LMG 31457</strain>
    </source>
</reference>
<proteinExistence type="predicted"/>
<organism evidence="7 8">
    <name type="scientific">Paenibacillus planticolens</name>
    <dbReference type="NCBI Taxonomy" id="2654976"/>
    <lineage>
        <taxon>Bacteria</taxon>
        <taxon>Bacillati</taxon>
        <taxon>Bacillota</taxon>
        <taxon>Bacilli</taxon>
        <taxon>Bacillales</taxon>
        <taxon>Paenibacillaceae</taxon>
        <taxon>Paenibacillus</taxon>
    </lineage>
</organism>
<evidence type="ECO:0000313" key="8">
    <source>
        <dbReference type="Proteomes" id="UP000618579"/>
    </source>
</evidence>
<comment type="caution">
    <text evidence="7">The sequence shown here is derived from an EMBL/GenBank/DDBJ whole genome shotgun (WGS) entry which is preliminary data.</text>
</comment>
<dbReference type="PANTHER" id="PTHR30482:SF17">
    <property type="entry name" value="ABC TRANSPORTER ATP-BINDING PROTEIN"/>
    <property type="match status" value="1"/>
</dbReference>
<evidence type="ECO:0000256" key="5">
    <source>
        <dbReference type="ARBA" id="ARBA00023136"/>
    </source>
</evidence>
<feature type="transmembrane region" description="Helical" evidence="6">
    <location>
        <begin position="120"/>
        <end position="136"/>
    </location>
</feature>
<evidence type="ECO:0000313" key="7">
    <source>
        <dbReference type="EMBL" id="NOV00398.1"/>
    </source>
</evidence>
<evidence type="ECO:0000256" key="2">
    <source>
        <dbReference type="ARBA" id="ARBA00022475"/>
    </source>
</evidence>
<name>A0ABX1ZLH3_9BACL</name>
<feature type="transmembrane region" description="Helical" evidence="6">
    <location>
        <begin position="12"/>
        <end position="29"/>
    </location>
</feature>
<comment type="subcellular location">
    <subcellularLocation>
        <location evidence="1">Cell membrane</location>
        <topology evidence="1">Multi-pass membrane protein</topology>
    </subcellularLocation>
</comment>
<keyword evidence="8" id="KW-1185">Reference proteome</keyword>
<dbReference type="Pfam" id="PF02653">
    <property type="entry name" value="BPD_transp_2"/>
    <property type="match status" value="1"/>
</dbReference>
<evidence type="ECO:0000256" key="6">
    <source>
        <dbReference type="SAM" id="Phobius"/>
    </source>
</evidence>
<evidence type="ECO:0000256" key="3">
    <source>
        <dbReference type="ARBA" id="ARBA00022692"/>
    </source>
</evidence>
<dbReference type="Proteomes" id="UP000618579">
    <property type="component" value="Unassembled WGS sequence"/>
</dbReference>